<name>A0A9P9FP35_9HYPO</name>
<keyword evidence="5" id="KW-1185">Reference proteome</keyword>
<evidence type="ECO:0000256" key="1">
    <source>
        <dbReference type="ARBA" id="ARBA00006765"/>
    </source>
</evidence>
<dbReference type="AlphaFoldDB" id="A0A9P9FP35"/>
<reference evidence="4" key="1">
    <citation type="journal article" date="2021" name="Nat. Commun.">
        <title>Genetic determinants of endophytism in the Arabidopsis root mycobiome.</title>
        <authorList>
            <person name="Mesny F."/>
            <person name="Miyauchi S."/>
            <person name="Thiergart T."/>
            <person name="Pickel B."/>
            <person name="Atanasova L."/>
            <person name="Karlsson M."/>
            <person name="Huettel B."/>
            <person name="Barry K.W."/>
            <person name="Haridas S."/>
            <person name="Chen C."/>
            <person name="Bauer D."/>
            <person name="Andreopoulos W."/>
            <person name="Pangilinan J."/>
            <person name="LaButti K."/>
            <person name="Riley R."/>
            <person name="Lipzen A."/>
            <person name="Clum A."/>
            <person name="Drula E."/>
            <person name="Henrissat B."/>
            <person name="Kohler A."/>
            <person name="Grigoriev I.V."/>
            <person name="Martin F.M."/>
            <person name="Hacquard S."/>
        </authorList>
    </citation>
    <scope>NUCLEOTIDE SEQUENCE</scope>
    <source>
        <strain evidence="4">MPI-CAGE-AT-0147</strain>
    </source>
</reference>
<dbReference type="Proteomes" id="UP000738349">
    <property type="component" value="Unassembled WGS sequence"/>
</dbReference>
<dbReference type="SUPFAM" id="SSF47473">
    <property type="entry name" value="EF-hand"/>
    <property type="match status" value="1"/>
</dbReference>
<dbReference type="PANTHER" id="PTHR31495:SF0">
    <property type="entry name" value="BINDING PROTEIN CALEOSIN, PUTATIVE (AFU_ORTHOLOGUE AFUA_5G13750)-RELATED"/>
    <property type="match status" value="1"/>
</dbReference>
<organism evidence="4 5">
    <name type="scientific">Dactylonectria macrodidyma</name>
    <dbReference type="NCBI Taxonomy" id="307937"/>
    <lineage>
        <taxon>Eukaryota</taxon>
        <taxon>Fungi</taxon>
        <taxon>Dikarya</taxon>
        <taxon>Ascomycota</taxon>
        <taxon>Pezizomycotina</taxon>
        <taxon>Sordariomycetes</taxon>
        <taxon>Hypocreomycetidae</taxon>
        <taxon>Hypocreales</taxon>
        <taxon>Nectriaceae</taxon>
        <taxon>Dactylonectria</taxon>
    </lineage>
</organism>
<evidence type="ECO:0000313" key="5">
    <source>
        <dbReference type="Proteomes" id="UP000738349"/>
    </source>
</evidence>
<comment type="caution">
    <text evidence="4">The sequence shown here is derived from an EMBL/GenBank/DDBJ whole genome shotgun (WGS) entry which is preliminary data.</text>
</comment>
<dbReference type="OrthoDB" id="640742at2759"/>
<keyword evidence="3" id="KW-0812">Transmembrane</keyword>
<accession>A0A9P9FP35</accession>
<dbReference type="EMBL" id="JAGMUV010000003">
    <property type="protein sequence ID" value="KAH7166541.1"/>
    <property type="molecule type" value="Genomic_DNA"/>
</dbReference>
<dbReference type="InterPro" id="IPR011992">
    <property type="entry name" value="EF-hand-dom_pair"/>
</dbReference>
<keyword evidence="3" id="KW-1133">Transmembrane helix</keyword>
<proteinExistence type="inferred from homology"/>
<dbReference type="Pfam" id="PF05042">
    <property type="entry name" value="Caleosin"/>
    <property type="match status" value="1"/>
</dbReference>
<evidence type="ECO:0000313" key="4">
    <source>
        <dbReference type="EMBL" id="KAH7166541.1"/>
    </source>
</evidence>
<gene>
    <name evidence="4" type="ORF">EDB81DRAFT_878882</name>
</gene>
<dbReference type="GO" id="GO:0004497">
    <property type="term" value="F:monooxygenase activity"/>
    <property type="evidence" value="ECO:0007669"/>
    <property type="project" value="TreeGrafter"/>
</dbReference>
<protein>
    <submittedName>
        <fullName evidence="4">Caleosin related protein-domain-containing protein</fullName>
    </submittedName>
</protein>
<dbReference type="GO" id="GO:0005509">
    <property type="term" value="F:calcium ion binding"/>
    <property type="evidence" value="ECO:0007669"/>
    <property type="project" value="TreeGrafter"/>
</dbReference>
<comment type="similarity">
    <text evidence="1">Belongs to the caleosin family.</text>
</comment>
<feature type="region of interest" description="Disordered" evidence="2">
    <location>
        <begin position="1"/>
        <end position="31"/>
    </location>
</feature>
<feature type="transmembrane region" description="Helical" evidence="3">
    <location>
        <begin position="66"/>
        <end position="85"/>
    </location>
</feature>
<sequence>MMMMNSDSLYDSGAHPTARGTWPEKSSKKGTVEEPLTALQQHIQFWDRDEDGIIYPMDVYNGFRELGFNVLFSIGSLLIPIFFSYPTRLGHSWLPDPLLRIYVKDIHKAKHGSDTGIYDFDGHFNSQRFDQLFERFDSSGAGGLSASNLIELWKKDRCAADPAGWSFAFMEWWTTWLLLQRDGLVWKDDLRACYDGSLFWKIKRERDRGRMDETSLAAILPL</sequence>
<dbReference type="PANTHER" id="PTHR31495">
    <property type="entry name" value="PEROXYGENASE 3-RELATED"/>
    <property type="match status" value="1"/>
</dbReference>
<evidence type="ECO:0000256" key="2">
    <source>
        <dbReference type="SAM" id="MobiDB-lite"/>
    </source>
</evidence>
<keyword evidence="3" id="KW-0472">Membrane</keyword>
<dbReference type="InterPro" id="IPR007736">
    <property type="entry name" value="Caleosin-related"/>
</dbReference>
<evidence type="ECO:0000256" key="3">
    <source>
        <dbReference type="SAM" id="Phobius"/>
    </source>
</evidence>